<dbReference type="GO" id="GO:0008941">
    <property type="term" value="F:nitric oxide dioxygenase NAD(P)H activity"/>
    <property type="evidence" value="ECO:0007669"/>
    <property type="project" value="UniProtKB-EC"/>
</dbReference>
<accession>A0A0P4R1W8</accession>
<dbReference type="SUPFAM" id="SSF63380">
    <property type="entry name" value="Riboflavin synthase domain-like"/>
    <property type="match status" value="1"/>
</dbReference>
<evidence type="ECO:0000256" key="8">
    <source>
        <dbReference type="ARBA" id="ARBA00023027"/>
    </source>
</evidence>
<feature type="domain" description="FAD-binding FR-type" evidence="13">
    <location>
        <begin position="184"/>
        <end position="284"/>
    </location>
</feature>
<dbReference type="Proteomes" id="UP000048965">
    <property type="component" value="Unassembled WGS sequence"/>
</dbReference>
<dbReference type="InterPro" id="IPR000971">
    <property type="entry name" value="Globin"/>
</dbReference>
<dbReference type="Pfam" id="PF00042">
    <property type="entry name" value="Globin"/>
    <property type="match status" value="1"/>
</dbReference>
<protein>
    <recommendedName>
        <fullName evidence="4">nitric oxide dioxygenase</fullName>
        <ecNumber evidence="4">1.14.12.17</ecNumber>
    </recommendedName>
</protein>
<evidence type="ECO:0000259" key="12">
    <source>
        <dbReference type="PROSITE" id="PS01033"/>
    </source>
</evidence>
<evidence type="ECO:0000313" key="14">
    <source>
        <dbReference type="EMBL" id="GAO06788.1"/>
    </source>
</evidence>
<evidence type="ECO:0000313" key="15">
    <source>
        <dbReference type="Proteomes" id="UP000048965"/>
    </source>
</evidence>
<evidence type="ECO:0000256" key="4">
    <source>
        <dbReference type="ARBA" id="ARBA00012229"/>
    </source>
</evidence>
<reference evidence="15" key="1">
    <citation type="submission" date="2014-09" db="EMBL/GenBank/DDBJ databases">
        <title>Whole genome shotgun sequence of Streptomyces sp. NBRC 110027.</title>
        <authorList>
            <person name="Komaki H."/>
            <person name="Ichikawa N."/>
            <person name="Katano-Makiyama Y."/>
            <person name="Hosoyama A."/>
            <person name="Hashimoto M."/>
            <person name="Uohara A."/>
            <person name="Kitahashi Y."/>
            <person name="Ohji S."/>
            <person name="Kimura A."/>
            <person name="Yamazoe A."/>
            <person name="Igarashi Y."/>
            <person name="Fujita N."/>
        </authorList>
    </citation>
    <scope>NUCLEOTIDE SEQUENCE [LARGE SCALE GENOMIC DNA]</scope>
    <source>
        <strain evidence="15">NBRC 110027</strain>
    </source>
</reference>
<comment type="catalytic activity">
    <reaction evidence="10">
        <text>2 nitric oxide + NADPH + 2 O2 = 2 nitrate + NADP(+) + H(+)</text>
        <dbReference type="Rhea" id="RHEA:19465"/>
        <dbReference type="ChEBI" id="CHEBI:15378"/>
        <dbReference type="ChEBI" id="CHEBI:15379"/>
        <dbReference type="ChEBI" id="CHEBI:16480"/>
        <dbReference type="ChEBI" id="CHEBI:17632"/>
        <dbReference type="ChEBI" id="CHEBI:57783"/>
        <dbReference type="ChEBI" id="CHEBI:58349"/>
        <dbReference type="EC" id="1.14.12.17"/>
    </reaction>
</comment>
<dbReference type="GO" id="GO:0020037">
    <property type="term" value="F:heme binding"/>
    <property type="evidence" value="ECO:0007669"/>
    <property type="project" value="InterPro"/>
</dbReference>
<dbReference type="InterPro" id="IPR012292">
    <property type="entry name" value="Globin/Proto"/>
</dbReference>
<comment type="cofactor">
    <cofactor evidence="1">
        <name>heme b</name>
        <dbReference type="ChEBI" id="CHEBI:60344"/>
    </cofactor>
</comment>
<keyword evidence="5" id="KW-0001">2Fe-2S</keyword>
<keyword evidence="11" id="KW-0561">Oxygen transport</keyword>
<dbReference type="InterPro" id="IPR008333">
    <property type="entry name" value="Cbr1-like_FAD-bd_dom"/>
</dbReference>
<keyword evidence="11" id="KW-0479">Metal-binding</keyword>
<dbReference type="OrthoDB" id="3213438at2"/>
<keyword evidence="6" id="KW-0521">NADP</keyword>
<dbReference type="SUPFAM" id="SSF52343">
    <property type="entry name" value="Ferredoxin reductase-like, C-terminal NADP-linked domain"/>
    <property type="match status" value="1"/>
</dbReference>
<comment type="caution">
    <text evidence="14">The sequence shown here is derived from an EMBL/GenBank/DDBJ whole genome shotgun (WGS) entry which is preliminary data.</text>
</comment>
<dbReference type="EMBL" id="BBNO01000002">
    <property type="protein sequence ID" value="GAO06788.1"/>
    <property type="molecule type" value="Genomic_DNA"/>
</dbReference>
<keyword evidence="11" id="KW-0813">Transport</keyword>
<comment type="similarity">
    <text evidence="11">Belongs to the globin family.</text>
</comment>
<dbReference type="RefSeq" id="WP_042150204.1">
    <property type="nucleotide sequence ID" value="NZ_BBNO01000002.1"/>
</dbReference>
<evidence type="ECO:0000256" key="11">
    <source>
        <dbReference type="RuleBase" id="RU000356"/>
    </source>
</evidence>
<dbReference type="Gene3D" id="2.40.30.10">
    <property type="entry name" value="Translation factors"/>
    <property type="match status" value="1"/>
</dbReference>
<evidence type="ECO:0000256" key="7">
    <source>
        <dbReference type="ARBA" id="ARBA00023014"/>
    </source>
</evidence>
<dbReference type="InterPro" id="IPR039261">
    <property type="entry name" value="FNR_nucleotide-bd"/>
</dbReference>
<dbReference type="InterPro" id="IPR017938">
    <property type="entry name" value="Riboflavin_synthase-like_b-brl"/>
</dbReference>
<dbReference type="GO" id="GO:0005344">
    <property type="term" value="F:oxygen carrier activity"/>
    <property type="evidence" value="ECO:0007669"/>
    <property type="project" value="UniProtKB-KW"/>
</dbReference>
<keyword evidence="11" id="KW-0349">Heme</keyword>
<feature type="domain" description="Globin" evidence="12">
    <location>
        <begin position="45"/>
        <end position="178"/>
    </location>
</feature>
<keyword evidence="15" id="KW-1185">Reference proteome</keyword>
<comment type="catalytic activity">
    <reaction evidence="9">
        <text>2 nitric oxide + NADH + 2 O2 = 2 nitrate + NAD(+) + H(+)</text>
        <dbReference type="Rhea" id="RHEA:19469"/>
        <dbReference type="ChEBI" id="CHEBI:15378"/>
        <dbReference type="ChEBI" id="CHEBI:15379"/>
        <dbReference type="ChEBI" id="CHEBI:16480"/>
        <dbReference type="ChEBI" id="CHEBI:17632"/>
        <dbReference type="ChEBI" id="CHEBI:57540"/>
        <dbReference type="ChEBI" id="CHEBI:57945"/>
        <dbReference type="EC" id="1.14.12.17"/>
    </reaction>
</comment>
<comment type="similarity">
    <text evidence="3">In the C-terminal section; belongs to the flavoprotein pyridine nucleotide cytochrome reductase family.</text>
</comment>
<dbReference type="CDD" id="cd19753">
    <property type="entry name" value="Mb-like_oxidoreductase"/>
    <property type="match status" value="1"/>
</dbReference>
<dbReference type="InterPro" id="IPR050415">
    <property type="entry name" value="MRET"/>
</dbReference>
<dbReference type="AlphaFoldDB" id="A0A0P4R1W8"/>
<evidence type="ECO:0000256" key="1">
    <source>
        <dbReference type="ARBA" id="ARBA00001970"/>
    </source>
</evidence>
<evidence type="ECO:0000256" key="10">
    <source>
        <dbReference type="ARBA" id="ARBA00049433"/>
    </source>
</evidence>
<dbReference type="SUPFAM" id="SSF46458">
    <property type="entry name" value="Globin-like"/>
    <property type="match status" value="1"/>
</dbReference>
<gene>
    <name evidence="14" type="ORF">TPA0598_02_00260</name>
</gene>
<organism evidence="14 15">
    <name type="scientific">Streptomyces lydicamycinicus</name>
    <dbReference type="NCBI Taxonomy" id="1546107"/>
    <lineage>
        <taxon>Bacteria</taxon>
        <taxon>Bacillati</taxon>
        <taxon>Actinomycetota</taxon>
        <taxon>Actinomycetes</taxon>
        <taxon>Kitasatosporales</taxon>
        <taxon>Streptomycetaceae</taxon>
        <taxon>Streptomyces</taxon>
    </lineage>
</organism>
<dbReference type="PROSITE" id="PS51384">
    <property type="entry name" value="FAD_FR"/>
    <property type="match status" value="1"/>
</dbReference>
<keyword evidence="8" id="KW-0520">NAD</keyword>
<dbReference type="InterPro" id="IPR009050">
    <property type="entry name" value="Globin-like_sf"/>
</dbReference>
<proteinExistence type="inferred from homology"/>
<dbReference type="PRINTS" id="PR00410">
    <property type="entry name" value="PHEHYDRXLASE"/>
</dbReference>
<dbReference type="InterPro" id="IPR017927">
    <property type="entry name" value="FAD-bd_FR_type"/>
</dbReference>
<dbReference type="EC" id="1.14.12.17" evidence="4"/>
<dbReference type="Pfam" id="PF00970">
    <property type="entry name" value="FAD_binding_6"/>
    <property type="match status" value="1"/>
</dbReference>
<dbReference type="GO" id="GO:0051537">
    <property type="term" value="F:2 iron, 2 sulfur cluster binding"/>
    <property type="evidence" value="ECO:0007669"/>
    <property type="project" value="UniProtKB-KW"/>
</dbReference>
<evidence type="ECO:0000256" key="5">
    <source>
        <dbReference type="ARBA" id="ARBA00022714"/>
    </source>
</evidence>
<evidence type="ECO:0000256" key="6">
    <source>
        <dbReference type="ARBA" id="ARBA00022857"/>
    </source>
</evidence>
<dbReference type="PROSITE" id="PS01033">
    <property type="entry name" value="GLOBIN"/>
    <property type="match status" value="1"/>
</dbReference>
<evidence type="ECO:0000256" key="3">
    <source>
        <dbReference type="ARBA" id="ARBA00006401"/>
    </source>
</evidence>
<dbReference type="Gene3D" id="1.10.490.10">
    <property type="entry name" value="Globins"/>
    <property type="match status" value="1"/>
</dbReference>
<dbReference type="Pfam" id="PF00175">
    <property type="entry name" value="NAD_binding_1"/>
    <property type="match status" value="1"/>
</dbReference>
<dbReference type="PANTHER" id="PTHR47354">
    <property type="entry name" value="NADH OXIDOREDUCTASE HCR"/>
    <property type="match status" value="1"/>
</dbReference>
<reference evidence="14 15" key="2">
    <citation type="journal article" date="2015" name="Stand. Genomic Sci.">
        <title>Draft genome sequence of marine-derived Streptomyces sp. TP-A0598, a producer of anti-MRSA antibiotic lydicamycins.</title>
        <authorList>
            <person name="Komaki H."/>
            <person name="Ichikawa N."/>
            <person name="Hosoyama A."/>
            <person name="Fujita N."/>
            <person name="Igarashi Y."/>
        </authorList>
    </citation>
    <scope>NUCLEOTIDE SEQUENCE [LARGE SCALE GENOMIC DNA]</scope>
    <source>
        <strain evidence="14 15">NBRC 110027</strain>
    </source>
</reference>
<keyword evidence="7" id="KW-0411">Iron-sulfur</keyword>
<name>A0A0P4R1W8_9ACTN</name>
<sequence>MHAFTGTVGHEYHALLARHDAMRLRRRMLGQDRAPEPELASAVPYDGAADQRLIVRHLPLVTPFDELIGLLYDEMFARWPSLRRLFPASMEFQRSHLARAFRYLIENLDRPDEVAAFFTRLGRDHRKLGVRPVHYETFEAALCVALRKSAGPGWSEAAEQAWVRMLRFAVAAMVDGAEATLAEPAYWRGTVVGHELRRPDLAVLRVRTDEPYPYRAGQYAAVESPLLPQAWRQYSLACAPRPVRELEFHVRQTGAGGVSEALVAHTRVGDTLRLGPAQGTMTLDDDPSRELLMVAGGTGWAPVKALLEELAGRRGGGGGPALPAVREPRGVQLFLGARSRDELYDARVLSRWAARHRWLHVVPVLDVGAQGGGRGPVVEAVARRGGWSGHLAFVSGPPAMVGATVARLTAAGLPAEQVRYDPVLDSPAA</sequence>
<dbReference type="GO" id="GO:0019825">
    <property type="term" value="F:oxygen binding"/>
    <property type="evidence" value="ECO:0007669"/>
    <property type="project" value="InterPro"/>
</dbReference>
<evidence type="ECO:0000256" key="9">
    <source>
        <dbReference type="ARBA" id="ARBA00048649"/>
    </source>
</evidence>
<evidence type="ECO:0000256" key="2">
    <source>
        <dbReference type="ARBA" id="ARBA00001974"/>
    </source>
</evidence>
<dbReference type="CDD" id="cd06187">
    <property type="entry name" value="O2ase_reductase_like"/>
    <property type="match status" value="1"/>
</dbReference>
<dbReference type="InterPro" id="IPR001433">
    <property type="entry name" value="OxRdtase_FAD/NAD-bd"/>
</dbReference>
<dbReference type="Gene3D" id="3.40.50.80">
    <property type="entry name" value="Nucleotide-binding domain of ferredoxin-NADP reductase (FNR) module"/>
    <property type="match status" value="1"/>
</dbReference>
<keyword evidence="11" id="KW-0408">Iron</keyword>
<evidence type="ECO:0000259" key="13">
    <source>
        <dbReference type="PROSITE" id="PS51384"/>
    </source>
</evidence>
<dbReference type="PANTHER" id="PTHR47354:SF5">
    <property type="entry name" value="PROTEIN RFBI"/>
    <property type="match status" value="1"/>
</dbReference>
<comment type="cofactor">
    <cofactor evidence="2">
        <name>FAD</name>
        <dbReference type="ChEBI" id="CHEBI:57692"/>
    </cofactor>
</comment>